<dbReference type="EMBL" id="JACXAA010000002">
    <property type="protein sequence ID" value="MBD2752791.1"/>
    <property type="molecule type" value="Genomic_DNA"/>
</dbReference>
<dbReference type="AlphaFoldDB" id="A0A927AZU8"/>
<dbReference type="Proteomes" id="UP000653797">
    <property type="component" value="Unassembled WGS sequence"/>
</dbReference>
<keyword evidence="4" id="KW-1185">Reference proteome</keyword>
<protein>
    <submittedName>
        <fullName evidence="3">Uncharacterized protein</fullName>
    </submittedName>
</protein>
<keyword evidence="1" id="KW-1133">Transmembrane helix</keyword>
<dbReference type="RefSeq" id="WP_191038410.1">
    <property type="nucleotide sequence ID" value="NZ_JACXAA010000002.1"/>
</dbReference>
<feature type="transmembrane region" description="Helical" evidence="1">
    <location>
        <begin position="182"/>
        <end position="200"/>
    </location>
</feature>
<name>A0A927AZU8_9BACT</name>
<evidence type="ECO:0000256" key="2">
    <source>
        <dbReference type="SAM" id="SignalP"/>
    </source>
</evidence>
<keyword evidence="2" id="KW-0732">Signal</keyword>
<organism evidence="3 4">
    <name type="scientific">Spirosoma validum</name>
    <dbReference type="NCBI Taxonomy" id="2771355"/>
    <lineage>
        <taxon>Bacteria</taxon>
        <taxon>Pseudomonadati</taxon>
        <taxon>Bacteroidota</taxon>
        <taxon>Cytophagia</taxon>
        <taxon>Cytophagales</taxon>
        <taxon>Cytophagaceae</taxon>
        <taxon>Spirosoma</taxon>
    </lineage>
</organism>
<sequence length="201" mass="21403">MRTLLKCLFFFFSAIVLFASCSRPTAYFQPSAREHFNATPVTETSIGAVATSAPVSPVLSTVNTSTQQLVQADIALEQVDAMVRNDSKLAASKTVQKRLNRIRTYLASNSARAAMTPGMTNAPKKMNLMERMMLKKIDKKISRQLAPASPEKAMAIKGILAIGAILVLAGIILLLLTTGTGATIGVVSILGGLVLLLIGLL</sequence>
<feature type="signal peptide" evidence="2">
    <location>
        <begin position="1"/>
        <end position="19"/>
    </location>
</feature>
<dbReference type="PROSITE" id="PS51257">
    <property type="entry name" value="PROKAR_LIPOPROTEIN"/>
    <property type="match status" value="1"/>
</dbReference>
<keyword evidence="1" id="KW-0472">Membrane</keyword>
<evidence type="ECO:0000313" key="3">
    <source>
        <dbReference type="EMBL" id="MBD2752791.1"/>
    </source>
</evidence>
<comment type="caution">
    <text evidence="3">The sequence shown here is derived from an EMBL/GenBank/DDBJ whole genome shotgun (WGS) entry which is preliminary data.</text>
</comment>
<reference evidence="3" key="1">
    <citation type="submission" date="2020-09" db="EMBL/GenBank/DDBJ databases">
        <authorList>
            <person name="Kim M.K."/>
        </authorList>
    </citation>
    <scope>NUCLEOTIDE SEQUENCE</scope>
    <source>
        <strain evidence="3">BT704</strain>
    </source>
</reference>
<gene>
    <name evidence="3" type="ORF">IC230_07820</name>
</gene>
<keyword evidence="1" id="KW-0812">Transmembrane</keyword>
<evidence type="ECO:0000313" key="4">
    <source>
        <dbReference type="Proteomes" id="UP000653797"/>
    </source>
</evidence>
<proteinExistence type="predicted"/>
<accession>A0A927AZU8</accession>
<feature type="transmembrane region" description="Helical" evidence="1">
    <location>
        <begin position="154"/>
        <end position="175"/>
    </location>
</feature>
<feature type="chain" id="PRO_5037978184" evidence="2">
    <location>
        <begin position="20"/>
        <end position="201"/>
    </location>
</feature>
<evidence type="ECO:0000256" key="1">
    <source>
        <dbReference type="SAM" id="Phobius"/>
    </source>
</evidence>